<dbReference type="Proteomes" id="UP000226437">
    <property type="component" value="Unassembled WGS sequence"/>
</dbReference>
<keyword evidence="2" id="KW-1185">Reference proteome</keyword>
<accession>A0A2G0CAM0</accession>
<evidence type="ECO:0000313" key="2">
    <source>
        <dbReference type="Proteomes" id="UP000226437"/>
    </source>
</evidence>
<organism evidence="1 2">
    <name type="scientific">Neolewinella marina</name>
    <dbReference type="NCBI Taxonomy" id="438751"/>
    <lineage>
        <taxon>Bacteria</taxon>
        <taxon>Pseudomonadati</taxon>
        <taxon>Bacteroidota</taxon>
        <taxon>Saprospiria</taxon>
        <taxon>Saprospirales</taxon>
        <taxon>Lewinellaceae</taxon>
        <taxon>Neolewinella</taxon>
    </lineage>
</organism>
<comment type="caution">
    <text evidence="1">The sequence shown here is derived from an EMBL/GenBank/DDBJ whole genome shotgun (WGS) entry which is preliminary data.</text>
</comment>
<evidence type="ECO:0000313" key="1">
    <source>
        <dbReference type="EMBL" id="PHK97040.1"/>
    </source>
</evidence>
<dbReference type="Gene3D" id="1.20.1440.60">
    <property type="entry name" value="23S rRNA-intervening sequence"/>
    <property type="match status" value="1"/>
</dbReference>
<dbReference type="InterPro" id="IPR012657">
    <property type="entry name" value="23S_rRNA-intervening_sequence"/>
</dbReference>
<dbReference type="CDD" id="cd16377">
    <property type="entry name" value="23S_rRNA_IVP_like"/>
    <property type="match status" value="1"/>
</dbReference>
<dbReference type="SUPFAM" id="SSF158446">
    <property type="entry name" value="IVS-encoded protein-like"/>
    <property type="match status" value="1"/>
</dbReference>
<dbReference type="EMBL" id="PDLO01000021">
    <property type="protein sequence ID" value="PHK97040.1"/>
    <property type="molecule type" value="Genomic_DNA"/>
</dbReference>
<dbReference type="OrthoDB" id="9811959at2"/>
<name>A0A2G0CAM0_9BACT</name>
<protein>
    <submittedName>
        <fullName evidence="1">Four helix bundle protein</fullName>
    </submittedName>
</protein>
<dbReference type="PANTHER" id="PTHR38471:SF2">
    <property type="entry name" value="FOUR HELIX BUNDLE PROTEIN"/>
    <property type="match status" value="1"/>
</dbReference>
<dbReference type="InterPro" id="IPR036583">
    <property type="entry name" value="23S_rRNA_IVS_sf"/>
</dbReference>
<dbReference type="NCBIfam" id="TIGR02436">
    <property type="entry name" value="four helix bundle protein"/>
    <property type="match status" value="1"/>
</dbReference>
<reference evidence="1 2" key="1">
    <citation type="submission" date="2017-10" db="EMBL/GenBank/DDBJ databases">
        <title>The draft genome sequence of Lewinella marina KCTC 32374.</title>
        <authorList>
            <person name="Wang K."/>
        </authorList>
    </citation>
    <scope>NUCLEOTIDE SEQUENCE [LARGE SCALE GENOMIC DNA]</scope>
    <source>
        <strain evidence="1 2">MKG-38</strain>
    </source>
</reference>
<dbReference type="RefSeq" id="WP_099107974.1">
    <property type="nucleotide sequence ID" value="NZ_JAATJF010000005.1"/>
</dbReference>
<sequence length="128" mass="15227">MSQSYSDLEIYQQSYDLFLATHRFSMQLPKHEKYELGSQVRRSADSVNSNIVEGYGRRRYKREFIRYLVFSQASNDETINHLKKVGDLYPQFAQEAGILEQRYIILGKQLNRFIQYVIQHWKTQPTSP</sequence>
<dbReference type="Pfam" id="PF05635">
    <property type="entry name" value="23S_rRNA_IVP"/>
    <property type="match status" value="1"/>
</dbReference>
<dbReference type="AlphaFoldDB" id="A0A2G0CAM0"/>
<proteinExistence type="predicted"/>
<gene>
    <name evidence="1" type="ORF">CGL56_17970</name>
</gene>
<dbReference type="PANTHER" id="PTHR38471">
    <property type="entry name" value="FOUR HELIX BUNDLE PROTEIN"/>
    <property type="match status" value="1"/>
</dbReference>